<gene>
    <name evidence="1" type="ORF">RHGRI_031456</name>
</gene>
<proteinExistence type="predicted"/>
<reference evidence="1" key="1">
    <citation type="submission" date="2020-08" db="EMBL/GenBank/DDBJ databases">
        <title>Plant Genome Project.</title>
        <authorList>
            <person name="Zhang R.-G."/>
        </authorList>
    </citation>
    <scope>NUCLEOTIDE SEQUENCE</scope>
    <source>
        <strain evidence="1">WSP0</strain>
        <tissue evidence="1">Leaf</tissue>
    </source>
</reference>
<sequence>MDWSTKMALMAPFVHPHFQPELNVVFQQDSRERLEIVARSRISDATVLVYEADENFVTRYADVIVMGDVLIWDSREAINACLHRIIGMSFLALSEDIDDENLERVYYDWPMVDEQMAALIVPSDHLITSCIPSTFINERYMFQFAFVNELETNVNQVFTSHFEGLMLNRGVNDIYFYMRERQWIVPVIDHQFHVALLDQFVKSLRLA</sequence>
<dbReference type="EMBL" id="JACTNZ010000011">
    <property type="protein sequence ID" value="KAG5524799.1"/>
    <property type="molecule type" value="Genomic_DNA"/>
</dbReference>
<comment type="caution">
    <text evidence="1">The sequence shown here is derived from an EMBL/GenBank/DDBJ whole genome shotgun (WGS) entry which is preliminary data.</text>
</comment>
<dbReference type="AlphaFoldDB" id="A0AAV6IBS2"/>
<evidence type="ECO:0000313" key="1">
    <source>
        <dbReference type="EMBL" id="KAG5524799.1"/>
    </source>
</evidence>
<dbReference type="Proteomes" id="UP000823749">
    <property type="component" value="Chromosome 11"/>
</dbReference>
<keyword evidence="2" id="KW-1185">Reference proteome</keyword>
<organism evidence="1 2">
    <name type="scientific">Rhododendron griersonianum</name>
    <dbReference type="NCBI Taxonomy" id="479676"/>
    <lineage>
        <taxon>Eukaryota</taxon>
        <taxon>Viridiplantae</taxon>
        <taxon>Streptophyta</taxon>
        <taxon>Embryophyta</taxon>
        <taxon>Tracheophyta</taxon>
        <taxon>Spermatophyta</taxon>
        <taxon>Magnoliopsida</taxon>
        <taxon>eudicotyledons</taxon>
        <taxon>Gunneridae</taxon>
        <taxon>Pentapetalae</taxon>
        <taxon>asterids</taxon>
        <taxon>Ericales</taxon>
        <taxon>Ericaceae</taxon>
        <taxon>Ericoideae</taxon>
        <taxon>Rhodoreae</taxon>
        <taxon>Rhododendron</taxon>
    </lineage>
</organism>
<name>A0AAV6IBS2_9ERIC</name>
<evidence type="ECO:0000313" key="2">
    <source>
        <dbReference type="Proteomes" id="UP000823749"/>
    </source>
</evidence>
<protein>
    <submittedName>
        <fullName evidence="1">Uncharacterized protein</fullName>
    </submittedName>
</protein>
<accession>A0AAV6IBS2</accession>